<gene>
    <name evidence="1" type="ORF">N011_07225</name>
</gene>
<dbReference type="EMBL" id="CP159362">
    <property type="protein sequence ID" value="XCN69067.1"/>
    <property type="molecule type" value="Genomic_DNA"/>
</dbReference>
<sequence>MEHIYEGAVVNAGCLLFFPEQVAVDRSNDVLDSLLYIQLAAAKKYPKFVEFDNWKDTWLAATLRFGWALKASAYVSEALPTVDTVWRLASGALATSVPPQELARIETLVRQACLQPQDYPALDVLGRHAMHVQIAGPERSIDALAPDSPKSTTAVALQLGHVTADGALNLTQLHFTTRQPLTAGFLFDALEPGMMCGNVEVTVYSMRLMDQVYTPFREAFAAALQDRRAALVLSLEEVSHESGQ</sequence>
<organism evidence="1">
    <name type="scientific">Pseudomonas syringae CC1417</name>
    <dbReference type="NCBI Taxonomy" id="1357272"/>
    <lineage>
        <taxon>Bacteria</taxon>
        <taxon>Pseudomonadati</taxon>
        <taxon>Pseudomonadota</taxon>
        <taxon>Gammaproteobacteria</taxon>
        <taxon>Pseudomonadales</taxon>
        <taxon>Pseudomonadaceae</taxon>
        <taxon>Pseudomonas</taxon>
        <taxon>Pseudomonas syringae</taxon>
    </lineage>
</organism>
<protein>
    <submittedName>
        <fullName evidence="1">Uncharacterized protein</fullName>
    </submittedName>
</protein>
<dbReference type="AlphaFoldDB" id="A0AAU8LLD8"/>
<name>A0AAU8LLD8_PSESX</name>
<reference evidence="1" key="1">
    <citation type="journal article" date="2014" name="Genome Announc.">
        <title>Draft Genome Sequences of a Phylogenetically Diverse Suite of Pseudomonas syringae Strains from Multiple Source Populations.</title>
        <authorList>
            <person name="Baltrus D.A."/>
            <person name="Yourstone S."/>
            <person name="Lind A."/>
            <person name="Guilbaud C."/>
            <person name="Sands D.C."/>
            <person name="Jones C.D."/>
            <person name="Morris C.E."/>
            <person name="Dangl J.L."/>
        </authorList>
    </citation>
    <scope>NUCLEOTIDE SEQUENCE</scope>
    <source>
        <strain evidence="1">CC1417</strain>
    </source>
</reference>
<evidence type="ECO:0000313" key="1">
    <source>
        <dbReference type="EMBL" id="XCN69067.1"/>
    </source>
</evidence>
<accession>A0AAU8LLD8</accession>
<reference evidence="1" key="2">
    <citation type="submission" date="2024-07" db="EMBL/GenBank/DDBJ databases">
        <title>A complete genome sequence for Pseudomonas syringae CC1417.</title>
        <authorList>
            <person name="Baltrus D.A."/>
        </authorList>
    </citation>
    <scope>NUCLEOTIDE SEQUENCE</scope>
    <source>
        <strain evidence="1">CC1417</strain>
    </source>
</reference>
<proteinExistence type="predicted"/>
<dbReference type="RefSeq" id="WP_024694059.1">
    <property type="nucleotide sequence ID" value="NZ_CP159362.1"/>
</dbReference>